<protein>
    <submittedName>
        <fullName evidence="1">Uncharacterized protein</fullName>
    </submittedName>
</protein>
<dbReference type="EMBL" id="OV170221">
    <property type="protein sequence ID" value="CAH0713146.1"/>
    <property type="molecule type" value="Genomic_DNA"/>
</dbReference>
<evidence type="ECO:0000313" key="1">
    <source>
        <dbReference type="EMBL" id="CAH0713146.1"/>
    </source>
</evidence>
<name>A0A8J9Y4B1_9NEOP</name>
<gene>
    <name evidence="1" type="ORF">BINO364_LOCUS338</name>
</gene>
<proteinExistence type="predicted"/>
<organism evidence="1 2">
    <name type="scientific">Brenthis ino</name>
    <name type="common">lesser marbled fritillary</name>
    <dbReference type="NCBI Taxonomy" id="405034"/>
    <lineage>
        <taxon>Eukaryota</taxon>
        <taxon>Metazoa</taxon>
        <taxon>Ecdysozoa</taxon>
        <taxon>Arthropoda</taxon>
        <taxon>Hexapoda</taxon>
        <taxon>Insecta</taxon>
        <taxon>Pterygota</taxon>
        <taxon>Neoptera</taxon>
        <taxon>Endopterygota</taxon>
        <taxon>Lepidoptera</taxon>
        <taxon>Glossata</taxon>
        <taxon>Ditrysia</taxon>
        <taxon>Papilionoidea</taxon>
        <taxon>Nymphalidae</taxon>
        <taxon>Heliconiinae</taxon>
        <taxon>Argynnini</taxon>
        <taxon>Brenthis</taxon>
    </lineage>
</organism>
<evidence type="ECO:0000313" key="2">
    <source>
        <dbReference type="Proteomes" id="UP000838878"/>
    </source>
</evidence>
<accession>A0A8J9Y4B1</accession>
<dbReference type="Proteomes" id="UP000838878">
    <property type="component" value="Chromosome 1"/>
</dbReference>
<dbReference type="OrthoDB" id="7446149at2759"/>
<feature type="non-terminal residue" evidence="1">
    <location>
        <position position="72"/>
    </location>
</feature>
<sequence length="72" mass="7863">MSTLFQQLQLEEVPAGPPPAYETVVEGSSIDKDSNILQDVLTEPCPKCKKTTRVDSGLPSYEAAVLLRDTKL</sequence>
<keyword evidence="2" id="KW-1185">Reference proteome</keyword>
<dbReference type="AlphaFoldDB" id="A0A8J9Y4B1"/>
<reference evidence="1" key="1">
    <citation type="submission" date="2021-12" db="EMBL/GenBank/DDBJ databases">
        <authorList>
            <person name="Martin H S."/>
        </authorList>
    </citation>
    <scope>NUCLEOTIDE SEQUENCE</scope>
</reference>